<protein>
    <submittedName>
        <fullName evidence="2">Uncharacterized protein</fullName>
    </submittedName>
</protein>
<comment type="caution">
    <text evidence="2">The sequence shown here is derived from an EMBL/GenBank/DDBJ whole genome shotgun (WGS) entry which is preliminary data.</text>
</comment>
<reference evidence="2 3" key="1">
    <citation type="journal article" date="2018" name="Front. Plant Sci.">
        <title>Red Clover (Trifolium pratense) and Zigzag Clover (T. medium) - A Picture of Genomic Similarities and Differences.</title>
        <authorList>
            <person name="Dluhosova J."/>
            <person name="Istvanek J."/>
            <person name="Nedelnik J."/>
            <person name="Repkova J."/>
        </authorList>
    </citation>
    <scope>NUCLEOTIDE SEQUENCE [LARGE SCALE GENOMIC DNA]</scope>
    <source>
        <strain evidence="3">cv. 10/8</strain>
        <tissue evidence="2">Leaf</tissue>
    </source>
</reference>
<evidence type="ECO:0000313" key="3">
    <source>
        <dbReference type="Proteomes" id="UP000265520"/>
    </source>
</evidence>
<proteinExistence type="predicted"/>
<evidence type="ECO:0000313" key="2">
    <source>
        <dbReference type="EMBL" id="MCI91933.1"/>
    </source>
</evidence>
<keyword evidence="3" id="KW-1185">Reference proteome</keyword>
<feature type="non-terminal residue" evidence="2">
    <location>
        <position position="58"/>
    </location>
</feature>
<sequence>MRCTRPSSWEDLLRQWCGSHTRLSPPPPKPPDRSLQQNKMELQVTRDRSMLPPHRKPP</sequence>
<evidence type="ECO:0000256" key="1">
    <source>
        <dbReference type="SAM" id="MobiDB-lite"/>
    </source>
</evidence>
<dbReference type="Proteomes" id="UP000265520">
    <property type="component" value="Unassembled WGS sequence"/>
</dbReference>
<organism evidence="2 3">
    <name type="scientific">Trifolium medium</name>
    <dbReference type="NCBI Taxonomy" id="97028"/>
    <lineage>
        <taxon>Eukaryota</taxon>
        <taxon>Viridiplantae</taxon>
        <taxon>Streptophyta</taxon>
        <taxon>Embryophyta</taxon>
        <taxon>Tracheophyta</taxon>
        <taxon>Spermatophyta</taxon>
        <taxon>Magnoliopsida</taxon>
        <taxon>eudicotyledons</taxon>
        <taxon>Gunneridae</taxon>
        <taxon>Pentapetalae</taxon>
        <taxon>rosids</taxon>
        <taxon>fabids</taxon>
        <taxon>Fabales</taxon>
        <taxon>Fabaceae</taxon>
        <taxon>Papilionoideae</taxon>
        <taxon>50 kb inversion clade</taxon>
        <taxon>NPAAA clade</taxon>
        <taxon>Hologalegina</taxon>
        <taxon>IRL clade</taxon>
        <taxon>Trifolieae</taxon>
        <taxon>Trifolium</taxon>
    </lineage>
</organism>
<dbReference type="AlphaFoldDB" id="A0A392VWR7"/>
<name>A0A392VWR7_9FABA</name>
<accession>A0A392VWR7</accession>
<dbReference type="EMBL" id="LXQA011286447">
    <property type="protein sequence ID" value="MCI91933.1"/>
    <property type="molecule type" value="Genomic_DNA"/>
</dbReference>
<feature type="region of interest" description="Disordered" evidence="1">
    <location>
        <begin position="18"/>
        <end position="58"/>
    </location>
</feature>